<evidence type="ECO:0000256" key="1">
    <source>
        <dbReference type="SAM" id="Phobius"/>
    </source>
</evidence>
<protein>
    <submittedName>
        <fullName evidence="2">Uncharacterized protein</fullName>
    </submittedName>
</protein>
<feature type="transmembrane region" description="Helical" evidence="1">
    <location>
        <begin position="108"/>
        <end position="128"/>
    </location>
</feature>
<comment type="caution">
    <text evidence="2">The sequence shown here is derived from an EMBL/GenBank/DDBJ whole genome shotgun (WGS) entry which is preliminary data.</text>
</comment>
<dbReference type="EMBL" id="AOID01000036">
    <property type="protein sequence ID" value="ELY66306.1"/>
    <property type="molecule type" value="Genomic_DNA"/>
</dbReference>
<feature type="transmembrane region" description="Helical" evidence="1">
    <location>
        <begin position="72"/>
        <end position="96"/>
    </location>
</feature>
<sequence length="145" mass="15422">MELYSDPKDFLTRDVALVVASVIVVLLLNFQQASYLANGQEVPGQLTLANFPALGLLLWTHWRVEFDIVADLFKLELSALGASILGGAAVVSVVGTPTDALAGVETRIFIIASAVFLYSSVCSGISVANHTLRDDGKDVPDPGDF</sequence>
<dbReference type="AlphaFoldDB" id="L9XY01"/>
<keyword evidence="1" id="KW-1133">Transmembrane helix</keyword>
<accession>L9XY01</accession>
<gene>
    <name evidence="2" type="ORF">C489_13131</name>
</gene>
<keyword evidence="3" id="KW-1185">Reference proteome</keyword>
<dbReference type="RefSeq" id="WP_006431721.1">
    <property type="nucleotide sequence ID" value="NZ_AOID01000036.1"/>
</dbReference>
<evidence type="ECO:0000313" key="3">
    <source>
        <dbReference type="Proteomes" id="UP000011632"/>
    </source>
</evidence>
<reference evidence="2 3" key="1">
    <citation type="journal article" date="2014" name="PLoS Genet.">
        <title>Phylogenetically driven sequencing of extremely halophilic archaea reveals strategies for static and dynamic osmo-response.</title>
        <authorList>
            <person name="Becker E.A."/>
            <person name="Seitzer P.M."/>
            <person name="Tritt A."/>
            <person name="Larsen D."/>
            <person name="Krusor M."/>
            <person name="Yao A.I."/>
            <person name="Wu D."/>
            <person name="Madern D."/>
            <person name="Eisen J.A."/>
            <person name="Darling A.E."/>
            <person name="Facciotti M.T."/>
        </authorList>
    </citation>
    <scope>NUCLEOTIDE SEQUENCE [LARGE SCALE GENOMIC DNA]</scope>
    <source>
        <strain evidence="2 3">JCM 10478</strain>
    </source>
</reference>
<evidence type="ECO:0000313" key="2">
    <source>
        <dbReference type="EMBL" id="ELY66306.1"/>
    </source>
</evidence>
<feature type="transmembrane region" description="Helical" evidence="1">
    <location>
        <begin position="12"/>
        <end position="30"/>
    </location>
</feature>
<name>L9XY01_9EURY</name>
<keyword evidence="1" id="KW-0472">Membrane</keyword>
<dbReference type="Proteomes" id="UP000011632">
    <property type="component" value="Unassembled WGS sequence"/>
</dbReference>
<feature type="transmembrane region" description="Helical" evidence="1">
    <location>
        <begin position="42"/>
        <end position="60"/>
    </location>
</feature>
<organism evidence="2 3">
    <name type="scientific">Natrinema versiforme JCM 10478</name>
    <dbReference type="NCBI Taxonomy" id="1227496"/>
    <lineage>
        <taxon>Archaea</taxon>
        <taxon>Methanobacteriati</taxon>
        <taxon>Methanobacteriota</taxon>
        <taxon>Stenosarchaea group</taxon>
        <taxon>Halobacteria</taxon>
        <taxon>Halobacteriales</taxon>
        <taxon>Natrialbaceae</taxon>
        <taxon>Natrinema</taxon>
    </lineage>
</organism>
<proteinExistence type="predicted"/>
<keyword evidence="1" id="KW-0812">Transmembrane</keyword>